<keyword evidence="4" id="KW-0460">Magnesium</keyword>
<dbReference type="HOGENOM" id="CLU_045011_13_4_10"/>
<evidence type="ECO:0000256" key="6">
    <source>
        <dbReference type="SAM" id="MobiDB-lite"/>
    </source>
</evidence>
<dbReference type="GO" id="GO:0016787">
    <property type="term" value="F:hydrolase activity"/>
    <property type="evidence" value="ECO:0007669"/>
    <property type="project" value="UniProtKB-KW"/>
</dbReference>
<dbReference type="Gene3D" id="3.40.50.1000">
    <property type="entry name" value="HAD superfamily/HAD-like"/>
    <property type="match status" value="1"/>
</dbReference>
<dbReference type="CDD" id="cd07505">
    <property type="entry name" value="HAD_BPGM-like"/>
    <property type="match status" value="1"/>
</dbReference>
<comment type="similarity">
    <text evidence="2">Belongs to the HAD-like hydrolase superfamily. CbbY/CbbZ/Gph/YieH family.</text>
</comment>
<dbReference type="AlphaFoldDB" id="U2CCZ8"/>
<dbReference type="GO" id="GO:0046872">
    <property type="term" value="F:metal ion binding"/>
    <property type="evidence" value="ECO:0007669"/>
    <property type="project" value="UniProtKB-KW"/>
</dbReference>
<protein>
    <submittedName>
        <fullName evidence="7">HAD hydrolase, family IA, variant 3</fullName>
    </submittedName>
</protein>
<dbReference type="OrthoDB" id="9797743at2"/>
<proteinExistence type="inferred from homology"/>
<comment type="cofactor">
    <cofactor evidence="1">
        <name>Mg(2+)</name>
        <dbReference type="ChEBI" id="CHEBI:18420"/>
    </cofactor>
</comment>
<dbReference type="RefSeq" id="WP_021646524.1">
    <property type="nucleotide sequence ID" value="NZ_KE993148.1"/>
</dbReference>
<dbReference type="PANTHER" id="PTHR46193:SF18">
    <property type="entry name" value="HEXITOL PHOSPHATASE B"/>
    <property type="match status" value="1"/>
</dbReference>
<evidence type="ECO:0000313" key="7">
    <source>
        <dbReference type="EMBL" id="ERI81893.1"/>
    </source>
</evidence>
<dbReference type="NCBIfam" id="TIGR01509">
    <property type="entry name" value="HAD-SF-IA-v3"/>
    <property type="match status" value="1"/>
</dbReference>
<reference evidence="7 8" key="1">
    <citation type="submission" date="2013-08" db="EMBL/GenBank/DDBJ databases">
        <authorList>
            <person name="Weinstock G."/>
            <person name="Sodergren E."/>
            <person name="Wylie T."/>
            <person name="Fulton L."/>
            <person name="Fulton R."/>
            <person name="Fronick C."/>
            <person name="O'Laughlin M."/>
            <person name="Godfrey J."/>
            <person name="Miner T."/>
            <person name="Herter B."/>
            <person name="Appelbaum E."/>
            <person name="Cordes M."/>
            <person name="Lek S."/>
            <person name="Wollam A."/>
            <person name="Pepin K.H."/>
            <person name="Palsikar V.B."/>
            <person name="Mitreva M."/>
            <person name="Wilson R.K."/>
        </authorList>
    </citation>
    <scope>NUCLEOTIDE SEQUENCE [LARGE SCALE GENOMIC DNA]</scope>
    <source>
        <strain evidence="7 8">F0041</strain>
    </source>
</reference>
<comment type="caution">
    <text evidence="7">The sequence shown here is derived from an EMBL/GenBank/DDBJ whole genome shotgun (WGS) entry which is preliminary data.</text>
</comment>
<feature type="region of interest" description="Disordered" evidence="6">
    <location>
        <begin position="1"/>
        <end position="27"/>
    </location>
</feature>
<dbReference type="SUPFAM" id="SSF56784">
    <property type="entry name" value="HAD-like"/>
    <property type="match status" value="1"/>
</dbReference>
<dbReference type="InterPro" id="IPR036412">
    <property type="entry name" value="HAD-like_sf"/>
</dbReference>
<dbReference type="InterPro" id="IPR023198">
    <property type="entry name" value="PGP-like_dom2"/>
</dbReference>
<keyword evidence="5" id="KW-0119">Carbohydrate metabolism</keyword>
<dbReference type="InterPro" id="IPR006439">
    <property type="entry name" value="HAD-SF_hydro_IA"/>
</dbReference>
<accession>U2CCZ8</accession>
<evidence type="ECO:0000256" key="5">
    <source>
        <dbReference type="ARBA" id="ARBA00023277"/>
    </source>
</evidence>
<evidence type="ECO:0000256" key="2">
    <source>
        <dbReference type="ARBA" id="ARBA00006171"/>
    </source>
</evidence>
<dbReference type="EMBL" id="AWSV01000150">
    <property type="protein sequence ID" value="ERI81893.1"/>
    <property type="molecule type" value="Genomic_DNA"/>
</dbReference>
<dbReference type="InterPro" id="IPR051600">
    <property type="entry name" value="Beta-PGM-like"/>
</dbReference>
<dbReference type="InterPro" id="IPR023214">
    <property type="entry name" value="HAD_sf"/>
</dbReference>
<evidence type="ECO:0000256" key="4">
    <source>
        <dbReference type="ARBA" id="ARBA00022842"/>
    </source>
</evidence>
<dbReference type="Pfam" id="PF00702">
    <property type="entry name" value="Hydrolase"/>
    <property type="match status" value="1"/>
</dbReference>
<name>U2CCZ8_9BACE</name>
<dbReference type="SFLD" id="SFLDG01129">
    <property type="entry name" value="C1.5:_HAD__Beta-PGM__Phosphata"/>
    <property type="match status" value="1"/>
</dbReference>
<dbReference type="Proteomes" id="UP000016496">
    <property type="component" value="Unassembled WGS sequence"/>
</dbReference>
<dbReference type="Gene3D" id="1.10.150.240">
    <property type="entry name" value="Putative phosphatase, domain 2"/>
    <property type="match status" value="1"/>
</dbReference>
<dbReference type="PATRIC" id="fig|1321819.3.peg.2624"/>
<keyword evidence="7" id="KW-0378">Hydrolase</keyword>
<keyword evidence="3" id="KW-0479">Metal-binding</keyword>
<sequence length="250" mass="27711">MANGKEKNPGNGSPEFGNKKANRADRADRADRVGKVVALFDFDGVIMDTEPQYTVFWNRQGKLHLGEEDFGPRIKGQTLTQIYHNYFMGAEEVQKQITAALNAFEEQMSYVYVPGAARFMKELRKRGVKTAIVTSSNEVKMQRVYKAHPELKGMVDCILTGEMFPRSKPAPDCFLLGMKQFGATPGQTYVFEDSFHGIQAGISSGATVIGLATTNPREAIAGKTHDVIDDFTEMTYERMTAVCRELSCGA</sequence>
<evidence type="ECO:0000256" key="1">
    <source>
        <dbReference type="ARBA" id="ARBA00001946"/>
    </source>
</evidence>
<evidence type="ECO:0000313" key="8">
    <source>
        <dbReference type="Proteomes" id="UP000016496"/>
    </source>
</evidence>
<gene>
    <name evidence="7" type="ORF">HMPREF1981_02835</name>
</gene>
<organism evidence="7 8">
    <name type="scientific">Bacteroides pyogenes F0041</name>
    <dbReference type="NCBI Taxonomy" id="1321819"/>
    <lineage>
        <taxon>Bacteria</taxon>
        <taxon>Pseudomonadati</taxon>
        <taxon>Bacteroidota</taxon>
        <taxon>Bacteroidia</taxon>
        <taxon>Bacteroidales</taxon>
        <taxon>Bacteroidaceae</taxon>
        <taxon>Bacteroides</taxon>
    </lineage>
</organism>
<evidence type="ECO:0000256" key="3">
    <source>
        <dbReference type="ARBA" id="ARBA00022723"/>
    </source>
</evidence>
<dbReference type="PANTHER" id="PTHR46193">
    <property type="entry name" value="6-PHOSPHOGLUCONATE PHOSPHATASE"/>
    <property type="match status" value="1"/>
</dbReference>
<dbReference type="SFLD" id="SFLDS00003">
    <property type="entry name" value="Haloacid_Dehalogenase"/>
    <property type="match status" value="1"/>
</dbReference>